<protein>
    <recommendedName>
        <fullName evidence="13">Odorant receptor</fullName>
    </recommendedName>
</protein>
<keyword evidence="12" id="KW-1185">Reference proteome</keyword>
<feature type="transmembrane region" description="Helical" evidence="10">
    <location>
        <begin position="47"/>
        <end position="70"/>
    </location>
</feature>
<dbReference type="Proteomes" id="UP000826195">
    <property type="component" value="Unassembled WGS sequence"/>
</dbReference>
<evidence type="ECO:0000256" key="4">
    <source>
        <dbReference type="ARBA" id="ARBA00022692"/>
    </source>
</evidence>
<dbReference type="GO" id="GO:0005549">
    <property type="term" value="F:odorant binding"/>
    <property type="evidence" value="ECO:0007669"/>
    <property type="project" value="InterPro"/>
</dbReference>
<evidence type="ECO:0000256" key="9">
    <source>
        <dbReference type="ARBA" id="ARBA00023224"/>
    </source>
</evidence>
<evidence type="ECO:0000256" key="7">
    <source>
        <dbReference type="ARBA" id="ARBA00023136"/>
    </source>
</evidence>
<keyword evidence="3" id="KW-0716">Sensory transduction</keyword>
<evidence type="ECO:0000256" key="6">
    <source>
        <dbReference type="ARBA" id="ARBA00022989"/>
    </source>
</evidence>
<dbReference type="PANTHER" id="PTHR21137">
    <property type="entry name" value="ODORANT RECEPTOR"/>
    <property type="match status" value="1"/>
</dbReference>
<organism evidence="11 12">
    <name type="scientific">Cotesia glomerata</name>
    <name type="common">Lepidopteran parasitic wasp</name>
    <name type="synonym">Apanteles glomeratus</name>
    <dbReference type="NCBI Taxonomy" id="32391"/>
    <lineage>
        <taxon>Eukaryota</taxon>
        <taxon>Metazoa</taxon>
        <taxon>Ecdysozoa</taxon>
        <taxon>Arthropoda</taxon>
        <taxon>Hexapoda</taxon>
        <taxon>Insecta</taxon>
        <taxon>Pterygota</taxon>
        <taxon>Neoptera</taxon>
        <taxon>Endopterygota</taxon>
        <taxon>Hymenoptera</taxon>
        <taxon>Apocrita</taxon>
        <taxon>Ichneumonoidea</taxon>
        <taxon>Braconidae</taxon>
        <taxon>Microgastrinae</taxon>
        <taxon>Cotesia</taxon>
    </lineage>
</organism>
<dbReference type="Pfam" id="PF02949">
    <property type="entry name" value="7tm_6"/>
    <property type="match status" value="1"/>
</dbReference>
<sequence length="143" mass="16295">MWRYWSRAFLVVTESVLVTTVSTSIVNDPPNRGMFYDTYLPCDSSTIGYWTSYVFQIIAHVFGSLVNVAYDTLIPGLILKICAQLSILEHRLDLVSKDVDPYGQLTKAKKEKSNKVTECVKHHLQILQLDARTNKVFSVVMHL</sequence>
<dbReference type="PANTHER" id="PTHR21137:SF3">
    <property type="entry name" value="ODORANT RECEPTOR 30A-RELATED"/>
    <property type="match status" value="1"/>
</dbReference>
<evidence type="ECO:0000313" key="12">
    <source>
        <dbReference type="Proteomes" id="UP000826195"/>
    </source>
</evidence>
<dbReference type="AlphaFoldDB" id="A0AAV7IK64"/>
<keyword evidence="8" id="KW-0675">Receptor</keyword>
<keyword evidence="5" id="KW-0552">Olfaction</keyword>
<comment type="subcellular location">
    <subcellularLocation>
        <location evidence="1">Cell membrane</location>
        <topology evidence="1">Multi-pass membrane protein</topology>
    </subcellularLocation>
</comment>
<dbReference type="InterPro" id="IPR004117">
    <property type="entry name" value="7tm6_olfct_rcpt"/>
</dbReference>
<keyword evidence="7 10" id="KW-0472">Membrane</keyword>
<comment type="caution">
    <text evidence="11">The sequence shown here is derived from an EMBL/GenBank/DDBJ whole genome shotgun (WGS) entry which is preliminary data.</text>
</comment>
<keyword evidence="9" id="KW-0807">Transducer</keyword>
<dbReference type="GO" id="GO:0004984">
    <property type="term" value="F:olfactory receptor activity"/>
    <property type="evidence" value="ECO:0007669"/>
    <property type="project" value="InterPro"/>
</dbReference>
<evidence type="ECO:0000313" key="11">
    <source>
        <dbReference type="EMBL" id="KAH0550839.1"/>
    </source>
</evidence>
<keyword evidence="6 10" id="KW-1133">Transmembrane helix</keyword>
<accession>A0AAV7IK64</accession>
<evidence type="ECO:0000256" key="5">
    <source>
        <dbReference type="ARBA" id="ARBA00022725"/>
    </source>
</evidence>
<reference evidence="11 12" key="1">
    <citation type="journal article" date="2021" name="J. Hered.">
        <title>A chromosome-level genome assembly of the parasitoid wasp, Cotesia glomerata (Hymenoptera: Braconidae).</title>
        <authorList>
            <person name="Pinto B.J."/>
            <person name="Weis J.J."/>
            <person name="Gamble T."/>
            <person name="Ode P.J."/>
            <person name="Paul R."/>
            <person name="Zaspel J.M."/>
        </authorList>
    </citation>
    <scope>NUCLEOTIDE SEQUENCE [LARGE SCALE GENOMIC DNA]</scope>
    <source>
        <strain evidence="11">CgM1</strain>
    </source>
</reference>
<evidence type="ECO:0000256" key="1">
    <source>
        <dbReference type="ARBA" id="ARBA00004651"/>
    </source>
</evidence>
<dbReference type="EMBL" id="JAHXZJ010001864">
    <property type="protein sequence ID" value="KAH0550839.1"/>
    <property type="molecule type" value="Genomic_DNA"/>
</dbReference>
<evidence type="ECO:0000256" key="10">
    <source>
        <dbReference type="SAM" id="Phobius"/>
    </source>
</evidence>
<keyword evidence="4 10" id="KW-0812">Transmembrane</keyword>
<evidence type="ECO:0000256" key="3">
    <source>
        <dbReference type="ARBA" id="ARBA00022606"/>
    </source>
</evidence>
<evidence type="ECO:0000256" key="2">
    <source>
        <dbReference type="ARBA" id="ARBA00022475"/>
    </source>
</evidence>
<gene>
    <name evidence="11" type="ORF">KQX54_020957</name>
</gene>
<name>A0AAV7IK64_COTGL</name>
<proteinExistence type="predicted"/>
<keyword evidence="2" id="KW-1003">Cell membrane</keyword>
<evidence type="ECO:0008006" key="13">
    <source>
        <dbReference type="Google" id="ProtNLM"/>
    </source>
</evidence>
<evidence type="ECO:0000256" key="8">
    <source>
        <dbReference type="ARBA" id="ARBA00023170"/>
    </source>
</evidence>
<dbReference type="GO" id="GO:0007165">
    <property type="term" value="P:signal transduction"/>
    <property type="evidence" value="ECO:0007669"/>
    <property type="project" value="UniProtKB-KW"/>
</dbReference>
<dbReference type="GO" id="GO:0005886">
    <property type="term" value="C:plasma membrane"/>
    <property type="evidence" value="ECO:0007669"/>
    <property type="project" value="UniProtKB-SubCell"/>
</dbReference>